<comment type="caution">
    <text evidence="1">The sequence shown here is derived from an EMBL/GenBank/DDBJ whole genome shotgun (WGS) entry which is preliminary data.</text>
</comment>
<accession>A0A1Z9YY63</accession>
<reference evidence="1 2" key="1">
    <citation type="submission" date="2017-05" db="EMBL/GenBank/DDBJ databases">
        <title>Acinetobacter populi ANC 5415 (= PBJ7), whole genome shotgun sequencing project.</title>
        <authorList>
            <person name="Nemec A."/>
            <person name="Radolfova-Krizova L."/>
        </authorList>
    </citation>
    <scope>NUCLEOTIDE SEQUENCE [LARGE SCALE GENOMIC DNA]</scope>
    <source>
        <strain evidence="1 2">PBJ7</strain>
    </source>
</reference>
<sequence length="166" mass="19478">MLVIFLKDGQKTIEFTDFPGEDPIKFMMNFKKIFPSTFDLLLPVLPEDETRLDEVTWESNEQNFKLFKRLIQEWATVEIRLAALSKYKNQEFANQLVKQAQQARKKFQHAQPRLNLLYADYVFLQAIHSLLDAELVELGASFYLPVLRKNWRADIPSEVLNVRVDA</sequence>
<dbReference type="AlphaFoldDB" id="A0A1Z9YY63"/>
<dbReference type="Proteomes" id="UP000196536">
    <property type="component" value="Unassembled WGS sequence"/>
</dbReference>
<evidence type="ECO:0000313" key="2">
    <source>
        <dbReference type="Proteomes" id="UP000196536"/>
    </source>
</evidence>
<organism evidence="1 2">
    <name type="scientific">Acinetobacter populi</name>
    <dbReference type="NCBI Taxonomy" id="1582270"/>
    <lineage>
        <taxon>Bacteria</taxon>
        <taxon>Pseudomonadati</taxon>
        <taxon>Pseudomonadota</taxon>
        <taxon>Gammaproteobacteria</taxon>
        <taxon>Moraxellales</taxon>
        <taxon>Moraxellaceae</taxon>
        <taxon>Acinetobacter</taxon>
    </lineage>
</organism>
<gene>
    <name evidence="1" type="ORF">CAP51_10800</name>
</gene>
<dbReference type="RefSeq" id="WP_087620762.1">
    <property type="nucleotide sequence ID" value="NZ_NEXX01000003.1"/>
</dbReference>
<name>A0A1Z9YY63_9GAMM</name>
<dbReference type="EMBL" id="NEXX01000003">
    <property type="protein sequence ID" value="OUY07164.1"/>
    <property type="molecule type" value="Genomic_DNA"/>
</dbReference>
<proteinExistence type="predicted"/>
<keyword evidence="2" id="KW-1185">Reference proteome</keyword>
<dbReference type="OrthoDB" id="6710000at2"/>
<protein>
    <submittedName>
        <fullName evidence="1">Uncharacterized protein</fullName>
    </submittedName>
</protein>
<evidence type="ECO:0000313" key="1">
    <source>
        <dbReference type="EMBL" id="OUY07164.1"/>
    </source>
</evidence>